<comment type="subcellular location">
    <subcellularLocation>
        <location evidence="1">Cell envelope</location>
    </subcellularLocation>
</comment>
<evidence type="ECO:0000256" key="5">
    <source>
        <dbReference type="SAM" id="SignalP"/>
    </source>
</evidence>
<dbReference type="Proteomes" id="UP000076321">
    <property type="component" value="Unassembled WGS sequence"/>
</dbReference>
<protein>
    <submittedName>
        <fullName evidence="6">Metal ABC transporter substrate-binding protein</fullName>
    </submittedName>
</protein>
<dbReference type="InterPro" id="IPR006127">
    <property type="entry name" value="ZnuA-like"/>
</dbReference>
<evidence type="ECO:0000256" key="4">
    <source>
        <dbReference type="ARBA" id="ARBA00022729"/>
    </source>
</evidence>
<proteinExistence type="predicted"/>
<dbReference type="PROSITE" id="PS51257">
    <property type="entry name" value="PROKAR_LIPOPROTEIN"/>
    <property type="match status" value="1"/>
</dbReference>
<dbReference type="Pfam" id="PF01297">
    <property type="entry name" value="ZnuA"/>
    <property type="match status" value="1"/>
</dbReference>
<keyword evidence="2" id="KW-0813">Transport</keyword>
<name>A0A154MGV3_9PSEU</name>
<dbReference type="PANTHER" id="PTHR42953:SF1">
    <property type="entry name" value="METAL-BINDING PROTEIN HI_0362-RELATED"/>
    <property type="match status" value="1"/>
</dbReference>
<dbReference type="GO" id="GO:0046872">
    <property type="term" value="F:metal ion binding"/>
    <property type="evidence" value="ECO:0007669"/>
    <property type="project" value="UniProtKB-KW"/>
</dbReference>
<evidence type="ECO:0000256" key="2">
    <source>
        <dbReference type="ARBA" id="ARBA00022448"/>
    </source>
</evidence>
<dbReference type="GO" id="GO:0030313">
    <property type="term" value="C:cell envelope"/>
    <property type="evidence" value="ECO:0007669"/>
    <property type="project" value="UniProtKB-SubCell"/>
</dbReference>
<evidence type="ECO:0000313" key="7">
    <source>
        <dbReference type="EMBL" id="OKA08846.1"/>
    </source>
</evidence>
<evidence type="ECO:0000313" key="9">
    <source>
        <dbReference type="Proteomes" id="UP000186883"/>
    </source>
</evidence>
<dbReference type="SUPFAM" id="SSF53807">
    <property type="entry name" value="Helical backbone' metal receptor"/>
    <property type="match status" value="1"/>
</dbReference>
<sequence length="310" mass="31609">MNSRRTKSVFAAVSALAVLAMGATACASSDKASTGSGAQNASAANPGAGDKIKVVASTDVWGSVVTAVGGDKVEVTSIIHDPSADPHSYETTASDAIAAKNAKLTLSNGGGYDDFFSKLADQATGAQKLVAVDIAATGNENEHVWYSLPGVEKIADQVAAKLGEIQPASKDAFTANATAFKGKTQELLKKVTGLGASNAKVVATEPVAYYLLDSAKVTDATPPAFAEAVEAEQDVPAAALNEVKQLISGKQVKALINNAQTTTPVTQQVVGDAKSAGIAVVDVTETLPQGVTDYIAWMTKEVDSLAGALK</sequence>
<feature type="chain" id="PRO_5010636996" evidence="5">
    <location>
        <begin position="28"/>
        <end position="310"/>
    </location>
</feature>
<evidence type="ECO:0000313" key="6">
    <source>
        <dbReference type="EMBL" id="KZB83380.1"/>
    </source>
</evidence>
<reference evidence="7 9" key="2">
    <citation type="submission" date="2016-11" db="EMBL/GenBank/DDBJ databases">
        <title>Genome sequencing of Amycolatopsis regifaucium.</title>
        <authorList>
            <person name="Mayilraj S."/>
            <person name="Kaur N."/>
        </authorList>
    </citation>
    <scope>NUCLEOTIDE SEQUENCE [LARGE SCALE GENOMIC DNA]</scope>
    <source>
        <strain evidence="7 9">GY080</strain>
    </source>
</reference>
<organism evidence="6 8">
    <name type="scientific">Amycolatopsis regifaucium</name>
    <dbReference type="NCBI Taxonomy" id="546365"/>
    <lineage>
        <taxon>Bacteria</taxon>
        <taxon>Bacillati</taxon>
        <taxon>Actinomycetota</taxon>
        <taxon>Actinomycetes</taxon>
        <taxon>Pseudonocardiales</taxon>
        <taxon>Pseudonocardiaceae</taxon>
        <taxon>Amycolatopsis</taxon>
    </lineage>
</organism>
<keyword evidence="4 5" id="KW-0732">Signal</keyword>
<dbReference type="EMBL" id="LQCI01000023">
    <property type="protein sequence ID" value="KZB83380.1"/>
    <property type="molecule type" value="Genomic_DNA"/>
</dbReference>
<keyword evidence="3" id="KW-0479">Metal-binding</keyword>
<dbReference type="GO" id="GO:0030001">
    <property type="term" value="P:metal ion transport"/>
    <property type="evidence" value="ECO:0007669"/>
    <property type="project" value="InterPro"/>
</dbReference>
<dbReference type="AlphaFoldDB" id="A0A154MGV3"/>
<dbReference type="Proteomes" id="UP000186883">
    <property type="component" value="Unassembled WGS sequence"/>
</dbReference>
<dbReference type="Gene3D" id="3.40.50.1980">
    <property type="entry name" value="Nitrogenase molybdenum iron protein domain"/>
    <property type="match status" value="2"/>
</dbReference>
<dbReference type="InterPro" id="IPR050492">
    <property type="entry name" value="Bact_metal-bind_prot9"/>
</dbReference>
<feature type="signal peptide" evidence="5">
    <location>
        <begin position="1"/>
        <end position="27"/>
    </location>
</feature>
<comment type="caution">
    <text evidence="6">The sequence shown here is derived from an EMBL/GenBank/DDBJ whole genome shotgun (WGS) entry which is preliminary data.</text>
</comment>
<evidence type="ECO:0000256" key="3">
    <source>
        <dbReference type="ARBA" id="ARBA00022723"/>
    </source>
</evidence>
<keyword evidence="9" id="KW-1185">Reference proteome</keyword>
<dbReference type="RefSeq" id="WP_061989307.1">
    <property type="nucleotide sequence ID" value="NZ_FOPQ01000014.1"/>
</dbReference>
<gene>
    <name evidence="7" type="ORF">ATP06_0210805</name>
    <name evidence="6" type="ORF">AVL48_04340</name>
</gene>
<dbReference type="PANTHER" id="PTHR42953">
    <property type="entry name" value="HIGH-AFFINITY ZINC UPTAKE SYSTEM PROTEIN ZNUA-RELATED"/>
    <property type="match status" value="1"/>
</dbReference>
<reference evidence="6 8" key="1">
    <citation type="submission" date="2015-12" db="EMBL/GenBank/DDBJ databases">
        <title>Amycolatopsis regifaucium genome sequencing and assembly.</title>
        <authorList>
            <person name="Mayilraj S."/>
        </authorList>
    </citation>
    <scope>NUCLEOTIDE SEQUENCE [LARGE SCALE GENOMIC DNA]</scope>
    <source>
        <strain evidence="6 8">GY080</strain>
    </source>
</reference>
<dbReference type="EMBL" id="LOBU02000010">
    <property type="protein sequence ID" value="OKA08846.1"/>
    <property type="molecule type" value="Genomic_DNA"/>
</dbReference>
<evidence type="ECO:0000256" key="1">
    <source>
        <dbReference type="ARBA" id="ARBA00004196"/>
    </source>
</evidence>
<dbReference type="OrthoDB" id="5296019at2"/>
<evidence type="ECO:0000313" key="8">
    <source>
        <dbReference type="Proteomes" id="UP000076321"/>
    </source>
</evidence>
<accession>A0A154MGV3</accession>